<dbReference type="InterPro" id="IPR011990">
    <property type="entry name" value="TPR-like_helical_dom_sf"/>
</dbReference>
<protein>
    <recommendedName>
        <fullName evidence="2">Pentacotripeptide-repeat region of PRORP domain-containing protein</fullName>
    </recommendedName>
</protein>
<evidence type="ECO:0000313" key="1">
    <source>
        <dbReference type="EMBL" id="CAE0063583.1"/>
    </source>
</evidence>
<sequence length="249" mass="28275">MLNTSSSAWRRASSKNAIFANGGLRWFRVPSLEARVEDCTRVVDMWLNGLGQANQKLVQRMVRLLAYQGHVDQARDVIKIGQRKAKAKFTDVGPYVPVLDVLTNRKMVAEAREVIAEMFEDELRITPACIHILVRLLRNTGDTLELLRVNNVELTPQVLRWVLNATLMNKLDLQPIGAELKNQGLKLDPGMYLCLMDDALARGKYDEFKEVSTRALSDEGVTRNEAFYSKLVALYSKVRVIYEHEIAEV</sequence>
<dbReference type="AlphaFoldDB" id="A0A7S3A8C3"/>
<evidence type="ECO:0008006" key="2">
    <source>
        <dbReference type="Google" id="ProtNLM"/>
    </source>
</evidence>
<name>A0A7S3A8C3_9RHOD</name>
<organism evidence="1">
    <name type="scientific">Rhodosorus marinus</name>
    <dbReference type="NCBI Taxonomy" id="101924"/>
    <lineage>
        <taxon>Eukaryota</taxon>
        <taxon>Rhodophyta</taxon>
        <taxon>Stylonematophyceae</taxon>
        <taxon>Stylonematales</taxon>
        <taxon>Stylonemataceae</taxon>
        <taxon>Rhodosorus</taxon>
    </lineage>
</organism>
<dbReference type="Gene3D" id="1.25.40.10">
    <property type="entry name" value="Tetratricopeptide repeat domain"/>
    <property type="match status" value="1"/>
</dbReference>
<dbReference type="EMBL" id="HBHW01041157">
    <property type="protein sequence ID" value="CAE0063583.1"/>
    <property type="molecule type" value="Transcribed_RNA"/>
</dbReference>
<reference evidence="1" key="1">
    <citation type="submission" date="2021-01" db="EMBL/GenBank/DDBJ databases">
        <authorList>
            <person name="Corre E."/>
            <person name="Pelletier E."/>
            <person name="Niang G."/>
            <person name="Scheremetjew M."/>
            <person name="Finn R."/>
            <person name="Kale V."/>
            <person name="Holt S."/>
            <person name="Cochrane G."/>
            <person name="Meng A."/>
            <person name="Brown T."/>
            <person name="Cohen L."/>
        </authorList>
    </citation>
    <scope>NUCLEOTIDE SEQUENCE</scope>
    <source>
        <strain evidence="1">CCMP 769</strain>
    </source>
</reference>
<proteinExistence type="predicted"/>
<gene>
    <name evidence="1" type="ORF">RMAR00112_LOCUS31655</name>
</gene>
<accession>A0A7S3A8C3</accession>